<dbReference type="EMBL" id="CP032317">
    <property type="protein sequence ID" value="AYA35904.1"/>
    <property type="molecule type" value="Genomic_DNA"/>
</dbReference>
<dbReference type="Gene3D" id="2.40.50.140">
    <property type="entry name" value="Nucleic acid-binding proteins"/>
    <property type="match status" value="1"/>
</dbReference>
<keyword evidence="1 3" id="KW-0820">tRNA-binding</keyword>
<evidence type="ECO:0000259" key="4">
    <source>
        <dbReference type="PROSITE" id="PS50886"/>
    </source>
</evidence>
<dbReference type="CDD" id="cd02798">
    <property type="entry name" value="tRNA_bind_CsaA"/>
    <property type="match status" value="1"/>
</dbReference>
<reference evidence="5 6" key="1">
    <citation type="submission" date="2018-09" db="EMBL/GenBank/DDBJ databases">
        <title>Hymenobacter medium sp. nov., isolated from R2A medium.</title>
        <authorList>
            <person name="Yingchao G."/>
        </authorList>
    </citation>
    <scope>NUCLEOTIDE SEQUENCE [LARGE SCALE GENOMIC DNA]</scope>
    <source>
        <strain evidence="6">sh-6</strain>
    </source>
</reference>
<dbReference type="NCBIfam" id="NF007495">
    <property type="entry name" value="PRK10089.1-4"/>
    <property type="match status" value="1"/>
</dbReference>
<dbReference type="AlphaFoldDB" id="A0A3B7QVT2"/>
<name>A0A3B7QVT2_9BACT</name>
<gene>
    <name evidence="5" type="ORF">D3Y59_01860</name>
</gene>
<dbReference type="InterPro" id="IPR012340">
    <property type="entry name" value="NA-bd_OB-fold"/>
</dbReference>
<protein>
    <submittedName>
        <fullName evidence="5">tRNA-binding protein</fullName>
    </submittedName>
</protein>
<evidence type="ECO:0000256" key="1">
    <source>
        <dbReference type="ARBA" id="ARBA00022555"/>
    </source>
</evidence>
<dbReference type="RefSeq" id="WP_119443492.1">
    <property type="nucleotide sequence ID" value="NZ_CP032317.1"/>
</dbReference>
<dbReference type="InterPro" id="IPR008231">
    <property type="entry name" value="CsaA"/>
</dbReference>
<dbReference type="PANTHER" id="PTHR11586">
    <property type="entry name" value="TRNA-AMINOACYLATION COFACTOR ARC1 FAMILY MEMBER"/>
    <property type="match status" value="1"/>
</dbReference>
<dbReference type="PROSITE" id="PS50886">
    <property type="entry name" value="TRBD"/>
    <property type="match status" value="1"/>
</dbReference>
<keyword evidence="2 3" id="KW-0694">RNA-binding</keyword>
<feature type="domain" description="TRNA-binding" evidence="4">
    <location>
        <begin position="13"/>
        <end position="117"/>
    </location>
</feature>
<dbReference type="KEGG" id="hyh:D3Y59_01860"/>
<evidence type="ECO:0000256" key="2">
    <source>
        <dbReference type="ARBA" id="ARBA00022884"/>
    </source>
</evidence>
<evidence type="ECO:0000313" key="6">
    <source>
        <dbReference type="Proteomes" id="UP000262802"/>
    </source>
</evidence>
<dbReference type="GO" id="GO:0000049">
    <property type="term" value="F:tRNA binding"/>
    <property type="evidence" value="ECO:0007669"/>
    <property type="project" value="UniProtKB-UniRule"/>
</dbReference>
<dbReference type="Proteomes" id="UP000262802">
    <property type="component" value="Chromosome"/>
</dbReference>
<dbReference type="PANTHER" id="PTHR11586:SF37">
    <property type="entry name" value="TRNA-BINDING DOMAIN-CONTAINING PROTEIN"/>
    <property type="match status" value="1"/>
</dbReference>
<dbReference type="SUPFAM" id="SSF50249">
    <property type="entry name" value="Nucleic acid-binding proteins"/>
    <property type="match status" value="1"/>
</dbReference>
<dbReference type="InterPro" id="IPR002547">
    <property type="entry name" value="tRNA-bd_dom"/>
</dbReference>
<dbReference type="OrthoDB" id="9794564at2"/>
<evidence type="ECO:0000256" key="3">
    <source>
        <dbReference type="PROSITE-ProRule" id="PRU00209"/>
    </source>
</evidence>
<accession>A0A3B7QVT2</accession>
<evidence type="ECO:0000313" key="5">
    <source>
        <dbReference type="EMBL" id="AYA35904.1"/>
    </source>
</evidence>
<proteinExistence type="predicted"/>
<keyword evidence="6" id="KW-1185">Reference proteome</keyword>
<dbReference type="FunFam" id="2.40.50.140:FF:000165">
    <property type="entry name" value="Chaperone CsaA"/>
    <property type="match status" value="1"/>
</dbReference>
<organism evidence="5 6">
    <name type="scientific">Hymenobacter oligotrophus</name>
    <dbReference type="NCBI Taxonomy" id="2319843"/>
    <lineage>
        <taxon>Bacteria</taxon>
        <taxon>Pseudomonadati</taxon>
        <taxon>Bacteroidota</taxon>
        <taxon>Cytophagia</taxon>
        <taxon>Cytophagales</taxon>
        <taxon>Hymenobacteraceae</taxon>
        <taxon>Hymenobacter</taxon>
    </lineage>
</organism>
<dbReference type="NCBIfam" id="NF007494">
    <property type="entry name" value="PRK10089.1-3"/>
    <property type="match status" value="1"/>
</dbReference>
<dbReference type="InterPro" id="IPR051270">
    <property type="entry name" value="Tyrosine-tRNA_ligase_regulator"/>
</dbReference>
<dbReference type="Pfam" id="PF01588">
    <property type="entry name" value="tRNA_bind"/>
    <property type="match status" value="1"/>
</dbReference>
<sequence length="117" mass="12645">MLSEPAPVITWSDFERVDIRVGTIVEARTFPEARKPAYQLLIDLGPEIGLKKSSAQITKHYTPEALVGRQVLCVVNFPPKQIGPFRSEVLVTGAPDSDGHIVLASLTGPVPNGSRLA</sequence>
<dbReference type="NCBIfam" id="TIGR02222">
    <property type="entry name" value="chap_CsaA"/>
    <property type="match status" value="1"/>
</dbReference>